<evidence type="ECO:0000313" key="2">
    <source>
        <dbReference type="Proteomes" id="UP000184356"/>
    </source>
</evidence>
<proteinExistence type="predicted"/>
<organism evidence="1 2">
    <name type="scientific">Aspergillus sydowii CBS 593.65</name>
    <dbReference type="NCBI Taxonomy" id="1036612"/>
    <lineage>
        <taxon>Eukaryota</taxon>
        <taxon>Fungi</taxon>
        <taxon>Dikarya</taxon>
        <taxon>Ascomycota</taxon>
        <taxon>Pezizomycotina</taxon>
        <taxon>Eurotiomycetes</taxon>
        <taxon>Eurotiomycetidae</taxon>
        <taxon>Eurotiales</taxon>
        <taxon>Aspergillaceae</taxon>
        <taxon>Aspergillus</taxon>
        <taxon>Aspergillus subgen. Nidulantes</taxon>
    </lineage>
</organism>
<accession>A0A1L9T9L1</accession>
<keyword evidence="2" id="KW-1185">Reference proteome</keyword>
<protein>
    <recommendedName>
        <fullName evidence="3">F-box domain-containing protein</fullName>
    </recommendedName>
</protein>
<dbReference type="OrthoDB" id="366390at2759"/>
<evidence type="ECO:0000313" key="1">
    <source>
        <dbReference type="EMBL" id="OJJ56128.1"/>
    </source>
</evidence>
<dbReference type="Proteomes" id="UP000184356">
    <property type="component" value="Unassembled WGS sequence"/>
</dbReference>
<sequence length="95" mass="10210">MPPGSFDILPYDVLVDIVSHVPVLDYYALKLADVNARDAAGSSPLLRFLQACEHGAGLDGFDEDGNSTQDLYIRWKKRVEVVEGKGSSAAAIAMA</sequence>
<reference evidence="2" key="1">
    <citation type="journal article" date="2017" name="Genome Biol.">
        <title>Comparative genomics reveals high biological diversity and specific adaptations in the industrially and medically important fungal genus Aspergillus.</title>
        <authorList>
            <person name="de Vries R.P."/>
            <person name="Riley R."/>
            <person name="Wiebenga A."/>
            <person name="Aguilar-Osorio G."/>
            <person name="Amillis S."/>
            <person name="Uchima C.A."/>
            <person name="Anderluh G."/>
            <person name="Asadollahi M."/>
            <person name="Askin M."/>
            <person name="Barry K."/>
            <person name="Battaglia E."/>
            <person name="Bayram O."/>
            <person name="Benocci T."/>
            <person name="Braus-Stromeyer S.A."/>
            <person name="Caldana C."/>
            <person name="Canovas D."/>
            <person name="Cerqueira G.C."/>
            <person name="Chen F."/>
            <person name="Chen W."/>
            <person name="Choi C."/>
            <person name="Clum A."/>
            <person name="Dos Santos R.A."/>
            <person name="Damasio A.R."/>
            <person name="Diallinas G."/>
            <person name="Emri T."/>
            <person name="Fekete E."/>
            <person name="Flipphi M."/>
            <person name="Freyberg S."/>
            <person name="Gallo A."/>
            <person name="Gournas C."/>
            <person name="Habgood R."/>
            <person name="Hainaut M."/>
            <person name="Harispe M.L."/>
            <person name="Henrissat B."/>
            <person name="Hilden K.S."/>
            <person name="Hope R."/>
            <person name="Hossain A."/>
            <person name="Karabika E."/>
            <person name="Karaffa L."/>
            <person name="Karanyi Z."/>
            <person name="Krasevec N."/>
            <person name="Kuo A."/>
            <person name="Kusch H."/>
            <person name="LaButti K."/>
            <person name="Lagendijk E.L."/>
            <person name="Lapidus A."/>
            <person name="Levasseur A."/>
            <person name="Lindquist E."/>
            <person name="Lipzen A."/>
            <person name="Logrieco A.F."/>
            <person name="MacCabe A."/>
            <person name="Maekelae M.R."/>
            <person name="Malavazi I."/>
            <person name="Melin P."/>
            <person name="Meyer V."/>
            <person name="Mielnichuk N."/>
            <person name="Miskei M."/>
            <person name="Molnar A.P."/>
            <person name="Mule G."/>
            <person name="Ngan C.Y."/>
            <person name="Orejas M."/>
            <person name="Orosz E."/>
            <person name="Ouedraogo J.P."/>
            <person name="Overkamp K.M."/>
            <person name="Park H.-S."/>
            <person name="Perrone G."/>
            <person name="Piumi F."/>
            <person name="Punt P.J."/>
            <person name="Ram A.F."/>
            <person name="Ramon A."/>
            <person name="Rauscher S."/>
            <person name="Record E."/>
            <person name="Riano-Pachon D.M."/>
            <person name="Robert V."/>
            <person name="Roehrig J."/>
            <person name="Ruller R."/>
            <person name="Salamov A."/>
            <person name="Salih N.S."/>
            <person name="Samson R.A."/>
            <person name="Sandor E."/>
            <person name="Sanguinetti M."/>
            <person name="Schuetze T."/>
            <person name="Sepcic K."/>
            <person name="Shelest E."/>
            <person name="Sherlock G."/>
            <person name="Sophianopoulou V."/>
            <person name="Squina F.M."/>
            <person name="Sun H."/>
            <person name="Susca A."/>
            <person name="Todd R.B."/>
            <person name="Tsang A."/>
            <person name="Unkles S.E."/>
            <person name="van de Wiele N."/>
            <person name="van Rossen-Uffink D."/>
            <person name="Oliveira J.V."/>
            <person name="Vesth T.C."/>
            <person name="Visser J."/>
            <person name="Yu J.-H."/>
            <person name="Zhou M."/>
            <person name="Andersen M.R."/>
            <person name="Archer D.B."/>
            <person name="Baker S.E."/>
            <person name="Benoit I."/>
            <person name="Brakhage A.A."/>
            <person name="Braus G.H."/>
            <person name="Fischer R."/>
            <person name="Frisvad J.C."/>
            <person name="Goldman G.H."/>
            <person name="Houbraken J."/>
            <person name="Oakley B."/>
            <person name="Pocsi I."/>
            <person name="Scazzocchio C."/>
            <person name="Seiboth B."/>
            <person name="vanKuyk P.A."/>
            <person name="Wortman J."/>
            <person name="Dyer P.S."/>
            <person name="Grigoriev I.V."/>
        </authorList>
    </citation>
    <scope>NUCLEOTIDE SEQUENCE [LARGE SCALE GENOMIC DNA]</scope>
    <source>
        <strain evidence="2">CBS 593.65</strain>
    </source>
</reference>
<gene>
    <name evidence="1" type="ORF">ASPSYDRAFT_92321</name>
</gene>
<dbReference type="GeneID" id="63768725"/>
<dbReference type="RefSeq" id="XP_040699934.1">
    <property type="nucleotide sequence ID" value="XM_040852652.1"/>
</dbReference>
<dbReference type="AlphaFoldDB" id="A0A1L9T9L1"/>
<dbReference type="EMBL" id="KV878591">
    <property type="protein sequence ID" value="OJJ56128.1"/>
    <property type="molecule type" value="Genomic_DNA"/>
</dbReference>
<name>A0A1L9T9L1_9EURO</name>
<dbReference type="VEuPathDB" id="FungiDB:ASPSYDRAFT_92321"/>
<evidence type="ECO:0008006" key="3">
    <source>
        <dbReference type="Google" id="ProtNLM"/>
    </source>
</evidence>